<keyword evidence="5 11" id="KW-0378">Hydrolase</keyword>
<keyword evidence="7 11" id="KW-0012">Acyltransferase</keyword>
<dbReference type="Proteomes" id="UP000253410">
    <property type="component" value="Unassembled WGS sequence"/>
</dbReference>
<dbReference type="PRINTS" id="PR01210">
    <property type="entry name" value="GGTRANSPTASE"/>
</dbReference>
<dbReference type="GO" id="GO:0006750">
    <property type="term" value="P:glutathione biosynthetic process"/>
    <property type="evidence" value="ECO:0007669"/>
    <property type="project" value="UniProtKB-KW"/>
</dbReference>
<dbReference type="PANTHER" id="PTHR43199:SF1">
    <property type="entry name" value="GLUTATHIONE HYDROLASE PROENZYME"/>
    <property type="match status" value="1"/>
</dbReference>
<feature type="active site" description="Nucleophile" evidence="9">
    <location>
        <position position="376"/>
    </location>
</feature>
<dbReference type="InterPro" id="IPR043137">
    <property type="entry name" value="GGT_ssub_C"/>
</dbReference>
<feature type="binding site" evidence="10">
    <location>
        <position position="469"/>
    </location>
    <ligand>
        <name>L-glutamate</name>
        <dbReference type="ChEBI" id="CHEBI:29985"/>
    </ligand>
</feature>
<name>A0A365Y045_9BACT</name>
<reference evidence="13 14" key="1">
    <citation type="submission" date="2018-05" db="EMBL/GenBank/DDBJ databases">
        <title>Chitinophaga sp. K3CV102501T nov., isolated from isolated from a monsoon evergreen broad-leaved forest soil.</title>
        <authorList>
            <person name="Lv Y."/>
        </authorList>
    </citation>
    <scope>NUCLEOTIDE SEQUENCE [LARGE SCALE GENOMIC DNA]</scope>
    <source>
        <strain evidence="13 14">GDMCC 1.1325</strain>
    </source>
</reference>
<dbReference type="PROSITE" id="PS00462">
    <property type="entry name" value="G_GLU_TRANSPEPTIDASE"/>
    <property type="match status" value="1"/>
</dbReference>
<feature type="binding site" evidence="10">
    <location>
        <begin position="394"/>
        <end position="396"/>
    </location>
    <ligand>
        <name>L-glutamate</name>
        <dbReference type="ChEBI" id="CHEBI:29985"/>
    </ligand>
</feature>
<evidence type="ECO:0000256" key="10">
    <source>
        <dbReference type="PIRSR" id="PIRSR600101-2"/>
    </source>
</evidence>
<protein>
    <recommendedName>
        <fullName evidence="11">Glutathione hydrolase proenzyme</fullName>
        <ecNumber evidence="11">2.3.2.2</ecNumber>
        <ecNumber evidence="11">3.4.19.13</ecNumber>
    </recommendedName>
    <component>
        <recommendedName>
            <fullName evidence="11">Glutathione hydrolase large chain</fullName>
        </recommendedName>
    </component>
    <component>
        <recommendedName>
            <fullName evidence="11">Glutathione hydrolase small chain</fullName>
        </recommendedName>
    </component>
</protein>
<feature type="binding site" evidence="10">
    <location>
        <position position="418"/>
    </location>
    <ligand>
        <name>L-glutamate</name>
        <dbReference type="ChEBI" id="CHEBI:29985"/>
    </ligand>
</feature>
<dbReference type="GO" id="GO:0103068">
    <property type="term" value="F:leukotriene C4 gamma-glutamyl transferase activity"/>
    <property type="evidence" value="ECO:0007669"/>
    <property type="project" value="UniProtKB-EC"/>
</dbReference>
<dbReference type="GO" id="GO:0036374">
    <property type="term" value="F:glutathione hydrolase activity"/>
    <property type="evidence" value="ECO:0007669"/>
    <property type="project" value="UniProtKB-UniRule"/>
</dbReference>
<dbReference type="NCBIfam" id="TIGR00066">
    <property type="entry name" value="g_glut_trans"/>
    <property type="match status" value="1"/>
</dbReference>
<dbReference type="Gene3D" id="3.60.20.40">
    <property type="match status" value="1"/>
</dbReference>
<dbReference type="GO" id="GO:0006751">
    <property type="term" value="P:glutathione catabolic process"/>
    <property type="evidence" value="ECO:0007669"/>
    <property type="project" value="UniProtKB-UniRule"/>
</dbReference>
<dbReference type="InterPro" id="IPR055262">
    <property type="entry name" value="GGT_CS"/>
</dbReference>
<dbReference type="EC" id="3.4.19.13" evidence="11"/>
<dbReference type="EMBL" id="QFFJ01000001">
    <property type="protein sequence ID" value="RBL91890.1"/>
    <property type="molecule type" value="Genomic_DNA"/>
</dbReference>
<evidence type="ECO:0000256" key="3">
    <source>
        <dbReference type="ARBA" id="ARBA00009381"/>
    </source>
</evidence>
<dbReference type="Pfam" id="PF01019">
    <property type="entry name" value="G_glu_transpept"/>
    <property type="match status" value="1"/>
</dbReference>
<dbReference type="InterPro" id="IPR043138">
    <property type="entry name" value="GGT_lsub"/>
</dbReference>
<evidence type="ECO:0000313" key="13">
    <source>
        <dbReference type="EMBL" id="RBL91890.1"/>
    </source>
</evidence>
<dbReference type="InterPro" id="IPR000101">
    <property type="entry name" value="GGT_peptidase"/>
</dbReference>
<keyword evidence="4 11" id="KW-0808">Transferase</keyword>
<evidence type="ECO:0000256" key="2">
    <source>
        <dbReference type="ARBA" id="ARBA00001089"/>
    </source>
</evidence>
<dbReference type="SUPFAM" id="SSF56235">
    <property type="entry name" value="N-terminal nucleophile aminohydrolases (Ntn hydrolases)"/>
    <property type="match status" value="1"/>
</dbReference>
<dbReference type="AlphaFoldDB" id="A0A365Y045"/>
<evidence type="ECO:0000256" key="12">
    <source>
        <dbReference type="SAM" id="MobiDB-lite"/>
    </source>
</evidence>
<gene>
    <name evidence="13" type="primary">ggt</name>
    <name evidence="13" type="ORF">DF182_04630</name>
</gene>
<keyword evidence="14" id="KW-1185">Reference proteome</keyword>
<organism evidence="13 14">
    <name type="scientific">Chitinophaga flava</name>
    <dbReference type="NCBI Taxonomy" id="2259036"/>
    <lineage>
        <taxon>Bacteria</taxon>
        <taxon>Pseudomonadati</taxon>
        <taxon>Bacteroidota</taxon>
        <taxon>Chitinophagia</taxon>
        <taxon>Chitinophagales</taxon>
        <taxon>Chitinophagaceae</taxon>
        <taxon>Chitinophaga</taxon>
    </lineage>
</organism>
<evidence type="ECO:0000256" key="5">
    <source>
        <dbReference type="ARBA" id="ARBA00022801"/>
    </source>
</evidence>
<comment type="pathway">
    <text evidence="11">Sulfur metabolism; glutathione metabolism.</text>
</comment>
<dbReference type="InterPro" id="IPR029055">
    <property type="entry name" value="Ntn_hydrolases_N"/>
</dbReference>
<evidence type="ECO:0000256" key="9">
    <source>
        <dbReference type="PIRSR" id="PIRSR600101-1"/>
    </source>
</evidence>
<comment type="catalytic activity">
    <reaction evidence="2 11">
        <text>glutathione + H2O = L-cysteinylglycine + L-glutamate</text>
        <dbReference type="Rhea" id="RHEA:28807"/>
        <dbReference type="ChEBI" id="CHEBI:15377"/>
        <dbReference type="ChEBI" id="CHEBI:29985"/>
        <dbReference type="ChEBI" id="CHEBI:57925"/>
        <dbReference type="ChEBI" id="CHEBI:61694"/>
        <dbReference type="EC" id="3.4.19.13"/>
    </reaction>
</comment>
<sequence length="565" mass="60467">MILLGMAVGSVMAAHAQSPVNQLRPYDYQIEKNITVPHGAVVSAHPLASQVGAMILQQGGNAVDAAIATQLALAVVYPGAGNLGGGGFMVAHLTSGKQIALDYRETAPAKASRDMYLDSAGNAITQLSLDGHLAAGVPGTIAGLFAAMKYARLPFSKLIDPAIRLAGQGFVISASEAVNLNASKADFQRLNTAPTAFVKDQPWKAGDTLIQKDLAHTLMLIRKNGAAGFYEGETAANIVAEMQRGHGIMTLADLKNYKARERQALSFNYKGYTILTMPLPSSGGICLQQMMGMIENYPVAKWGFHSPQAVQLMIEVERRAYADRAQYLGDPDFVKVPVARLTNKKYLASRMQDFIPMKAGNSTTTQAGVFPESEETTHLSIIDAEGNAVAVTTTLNGHYGSRTVVGKAGFLLNNEMDDFSVKPGVPNMYGLVGTEANAIAPGKRMLSSMTPTIVLQQKQALYALGTPGGSTIITSVFQTLMNTLEFGLSPADAVNMPKFHHQWLPDEVKVENDFPDSTITALQNMGYKVVKRSPIGRSEIIKRKPGTRMLDAAGDKRGDDSAAGY</sequence>
<comment type="catalytic activity">
    <reaction evidence="1 11">
        <text>an S-substituted glutathione + H2O = an S-substituted L-cysteinylglycine + L-glutamate</text>
        <dbReference type="Rhea" id="RHEA:59468"/>
        <dbReference type="ChEBI" id="CHEBI:15377"/>
        <dbReference type="ChEBI" id="CHEBI:29985"/>
        <dbReference type="ChEBI" id="CHEBI:90779"/>
        <dbReference type="ChEBI" id="CHEBI:143103"/>
        <dbReference type="EC" id="3.4.19.13"/>
    </reaction>
</comment>
<evidence type="ECO:0000256" key="8">
    <source>
        <dbReference type="ARBA" id="ARBA00047417"/>
    </source>
</evidence>
<keyword evidence="6 11" id="KW-0865">Zymogen</keyword>
<dbReference type="UniPathway" id="UPA00204"/>
<feature type="compositionally biased region" description="Basic and acidic residues" evidence="12">
    <location>
        <begin position="553"/>
        <end position="565"/>
    </location>
</feature>
<evidence type="ECO:0000256" key="6">
    <source>
        <dbReference type="ARBA" id="ARBA00023145"/>
    </source>
</evidence>
<feature type="binding site" evidence="10">
    <location>
        <begin position="447"/>
        <end position="448"/>
    </location>
    <ligand>
        <name>L-glutamate</name>
        <dbReference type="ChEBI" id="CHEBI:29985"/>
    </ligand>
</feature>
<evidence type="ECO:0000256" key="1">
    <source>
        <dbReference type="ARBA" id="ARBA00001049"/>
    </source>
</evidence>
<comment type="caution">
    <text evidence="13">The sequence shown here is derived from an EMBL/GenBank/DDBJ whole genome shotgun (WGS) entry which is preliminary data.</text>
</comment>
<evidence type="ECO:0000256" key="4">
    <source>
        <dbReference type="ARBA" id="ARBA00022679"/>
    </source>
</evidence>
<dbReference type="PANTHER" id="PTHR43199">
    <property type="entry name" value="GLUTATHIONE HYDROLASE"/>
    <property type="match status" value="1"/>
</dbReference>
<evidence type="ECO:0000313" key="14">
    <source>
        <dbReference type="Proteomes" id="UP000253410"/>
    </source>
</evidence>
<proteinExistence type="inferred from homology"/>
<dbReference type="InterPro" id="IPR051792">
    <property type="entry name" value="GGT_bact"/>
</dbReference>
<dbReference type="Gene3D" id="1.10.246.130">
    <property type="match status" value="1"/>
</dbReference>
<evidence type="ECO:0000256" key="11">
    <source>
        <dbReference type="RuleBase" id="RU368036"/>
    </source>
</evidence>
<evidence type="ECO:0000256" key="7">
    <source>
        <dbReference type="ARBA" id="ARBA00023315"/>
    </source>
</evidence>
<comment type="PTM">
    <text evidence="11">Cleaved by autocatalysis into a large and a small subunit.</text>
</comment>
<accession>A0A365Y045</accession>
<comment type="catalytic activity">
    <reaction evidence="8 11">
        <text>an N-terminal (5-L-glutamyl)-[peptide] + an alpha-amino acid = 5-L-glutamyl amino acid + an N-terminal L-alpha-aminoacyl-[peptide]</text>
        <dbReference type="Rhea" id="RHEA:23904"/>
        <dbReference type="Rhea" id="RHEA-COMP:9780"/>
        <dbReference type="Rhea" id="RHEA-COMP:9795"/>
        <dbReference type="ChEBI" id="CHEBI:77644"/>
        <dbReference type="ChEBI" id="CHEBI:78597"/>
        <dbReference type="ChEBI" id="CHEBI:78599"/>
        <dbReference type="ChEBI" id="CHEBI:78608"/>
        <dbReference type="EC" id="2.3.2.2"/>
    </reaction>
</comment>
<comment type="subunit">
    <text evidence="11">This enzyme consists of two polypeptide chains, which are synthesized in precursor form from a single polypeptide.</text>
</comment>
<dbReference type="OrthoDB" id="9781342at2"/>
<keyword evidence="11" id="KW-0317">Glutathione biosynthesis</keyword>
<dbReference type="EC" id="2.3.2.2" evidence="11"/>
<feature type="binding site" evidence="10">
    <location>
        <position position="104"/>
    </location>
    <ligand>
        <name>L-glutamate</name>
        <dbReference type="ChEBI" id="CHEBI:29985"/>
    </ligand>
</feature>
<comment type="similarity">
    <text evidence="3 11">Belongs to the gamma-glutamyltransferase family.</text>
</comment>
<feature type="region of interest" description="Disordered" evidence="12">
    <location>
        <begin position="546"/>
        <end position="565"/>
    </location>
</feature>